<dbReference type="GeneID" id="55970307"/>
<protein>
    <recommendedName>
        <fullName evidence="4">Pyridoxamine 5'-phosphate oxidase Alr4036 family FMN-binding domain-containing protein</fullName>
    </recommendedName>
</protein>
<feature type="region of interest" description="Disordered" evidence="1">
    <location>
        <begin position="97"/>
        <end position="124"/>
    </location>
</feature>
<reference evidence="2" key="1">
    <citation type="submission" date="2020-03" db="EMBL/GenBank/DDBJ databases">
        <title>Site-based positive gene gene selection in Geosmithia morbida across the United States reveals a broad range of putative effectors and factors for local host and environmental adapation.</title>
        <authorList>
            <person name="Onufrak A."/>
            <person name="Murdoch R.W."/>
            <person name="Gazis R."/>
            <person name="Huff M."/>
            <person name="Staton M."/>
            <person name="Klingeman W."/>
            <person name="Hadziabdic D."/>
        </authorList>
    </citation>
    <scope>NUCLEOTIDE SEQUENCE</scope>
    <source>
        <strain evidence="2">1262</strain>
    </source>
</reference>
<dbReference type="Proteomes" id="UP000749293">
    <property type="component" value="Unassembled WGS sequence"/>
</dbReference>
<sequence length="256" mass="29063">MTTDSAAPWRHDFLSHLETTDERSFVLSTLHYDNPASLNPSGIYETDLATITTDIRMEKWRMRGCQVYIVGRDIESEDCAPTREALSRYMRRANASADLGEETRENQQQQQKQKQKQKQQEQEWSWNRELTAHFGNLSPLMRGTFRNPPPGTRLVKAGAKAGAEAGSDEDRTKEAADHDDGLGLGQEVHDLEDEVARRNFCVLVLVPDELDRLDLSNPKRARRWIYSRRSGGDTTASEGARTGTLSDTWDVVEVWP</sequence>
<dbReference type="AlphaFoldDB" id="A0A9P5D6Y2"/>
<organism evidence="2 3">
    <name type="scientific">Geosmithia morbida</name>
    <dbReference type="NCBI Taxonomy" id="1094350"/>
    <lineage>
        <taxon>Eukaryota</taxon>
        <taxon>Fungi</taxon>
        <taxon>Dikarya</taxon>
        <taxon>Ascomycota</taxon>
        <taxon>Pezizomycotina</taxon>
        <taxon>Sordariomycetes</taxon>
        <taxon>Hypocreomycetidae</taxon>
        <taxon>Hypocreales</taxon>
        <taxon>Bionectriaceae</taxon>
        <taxon>Geosmithia</taxon>
    </lineage>
</organism>
<dbReference type="SUPFAM" id="SSF50475">
    <property type="entry name" value="FMN-binding split barrel"/>
    <property type="match status" value="1"/>
</dbReference>
<evidence type="ECO:0000313" key="2">
    <source>
        <dbReference type="EMBL" id="KAF4125240.1"/>
    </source>
</evidence>
<name>A0A9P5D6Y2_9HYPO</name>
<evidence type="ECO:0000256" key="1">
    <source>
        <dbReference type="SAM" id="MobiDB-lite"/>
    </source>
</evidence>
<comment type="caution">
    <text evidence="2">The sequence shown here is derived from an EMBL/GenBank/DDBJ whole genome shotgun (WGS) entry which is preliminary data.</text>
</comment>
<dbReference type="PANTHER" id="PTHR28243">
    <property type="entry name" value="AGL049CP"/>
    <property type="match status" value="1"/>
</dbReference>
<dbReference type="EMBL" id="JAANYQ010000003">
    <property type="protein sequence ID" value="KAF4125240.1"/>
    <property type="molecule type" value="Genomic_DNA"/>
</dbReference>
<feature type="compositionally biased region" description="Low complexity" evidence="1">
    <location>
        <begin position="156"/>
        <end position="165"/>
    </location>
</feature>
<evidence type="ECO:0008006" key="4">
    <source>
        <dbReference type="Google" id="ProtNLM"/>
    </source>
</evidence>
<proteinExistence type="predicted"/>
<feature type="region of interest" description="Disordered" evidence="1">
    <location>
        <begin position="137"/>
        <end position="184"/>
    </location>
</feature>
<dbReference type="Gene3D" id="2.30.110.10">
    <property type="entry name" value="Electron Transport, Fmn-binding Protein, Chain A"/>
    <property type="match status" value="1"/>
</dbReference>
<dbReference type="RefSeq" id="XP_035323892.1">
    <property type="nucleotide sequence ID" value="XM_035466055.1"/>
</dbReference>
<dbReference type="PANTHER" id="PTHR28243:SF1">
    <property type="entry name" value="PYRIDOXAMINE 5'-PHOSPHATE OXIDASE ALR4036 FAMILY FMN-BINDING DOMAIN-CONTAINING PROTEIN"/>
    <property type="match status" value="1"/>
</dbReference>
<dbReference type="InterPro" id="IPR012349">
    <property type="entry name" value="Split_barrel_FMN-bd"/>
</dbReference>
<accession>A0A9P5D6Y2</accession>
<feature type="compositionally biased region" description="Basic and acidic residues" evidence="1">
    <location>
        <begin position="168"/>
        <end position="181"/>
    </location>
</feature>
<gene>
    <name evidence="2" type="ORF">GMORB2_4079</name>
</gene>
<dbReference type="OrthoDB" id="5394411at2759"/>
<keyword evidence="3" id="KW-1185">Reference proteome</keyword>
<evidence type="ECO:0000313" key="3">
    <source>
        <dbReference type="Proteomes" id="UP000749293"/>
    </source>
</evidence>